<dbReference type="Proteomes" id="UP000054928">
    <property type="component" value="Unassembled WGS sequence"/>
</dbReference>
<dbReference type="EMBL" id="CCYD01002664">
    <property type="protein sequence ID" value="CEG47639.1"/>
    <property type="molecule type" value="Genomic_DNA"/>
</dbReference>
<protein>
    <submittedName>
        <fullName evidence="1">Uncharacterized protein</fullName>
    </submittedName>
</protein>
<evidence type="ECO:0000313" key="1">
    <source>
        <dbReference type="EMBL" id="CEG47639.1"/>
    </source>
</evidence>
<evidence type="ECO:0000313" key="2">
    <source>
        <dbReference type="Proteomes" id="UP000054928"/>
    </source>
</evidence>
<name>A0A0P1B0S3_PLAHL</name>
<sequence>MGFQVAWNYESEAELIHGDANTLQPEQELIQWCSFDSMIRVQCHLQTIAFGIHTIQDKRIQRTECA</sequence>
<dbReference type="GeneID" id="36410087"/>
<accession>A0A0P1B0S3</accession>
<keyword evidence="2" id="KW-1185">Reference proteome</keyword>
<proteinExistence type="predicted"/>
<dbReference type="RefSeq" id="XP_024584008.1">
    <property type="nucleotide sequence ID" value="XM_024718628.2"/>
</dbReference>
<reference evidence="2" key="1">
    <citation type="submission" date="2014-09" db="EMBL/GenBank/DDBJ databases">
        <authorList>
            <person name="Sharma Rahul"/>
            <person name="Thines Marco"/>
        </authorList>
    </citation>
    <scope>NUCLEOTIDE SEQUENCE [LARGE SCALE GENOMIC DNA]</scope>
</reference>
<organism evidence="1 2">
    <name type="scientific">Plasmopara halstedii</name>
    <name type="common">Downy mildew of sunflower</name>
    <dbReference type="NCBI Taxonomy" id="4781"/>
    <lineage>
        <taxon>Eukaryota</taxon>
        <taxon>Sar</taxon>
        <taxon>Stramenopiles</taxon>
        <taxon>Oomycota</taxon>
        <taxon>Peronosporomycetes</taxon>
        <taxon>Peronosporales</taxon>
        <taxon>Peronosporaceae</taxon>
        <taxon>Plasmopara</taxon>
    </lineage>
</organism>
<dbReference type="AlphaFoldDB" id="A0A0P1B0S3"/>